<feature type="region of interest" description="Disordered" evidence="1">
    <location>
        <begin position="39"/>
        <end position="68"/>
    </location>
</feature>
<evidence type="ECO:0000313" key="2">
    <source>
        <dbReference type="EMBL" id="EXF81736.1"/>
    </source>
</evidence>
<accession>A0A010RMQ7</accession>
<dbReference type="KEGG" id="cfj:CFIO01_09557"/>
<comment type="caution">
    <text evidence="2">The sequence shown here is derived from an EMBL/GenBank/DDBJ whole genome shotgun (WGS) entry which is preliminary data.</text>
</comment>
<gene>
    <name evidence="2" type="ORF">CFIO01_09557</name>
</gene>
<evidence type="ECO:0000313" key="3">
    <source>
        <dbReference type="Proteomes" id="UP000020467"/>
    </source>
</evidence>
<dbReference type="AlphaFoldDB" id="A0A010RMQ7"/>
<dbReference type="EMBL" id="JARH01000354">
    <property type="protein sequence ID" value="EXF81736.1"/>
    <property type="molecule type" value="Genomic_DNA"/>
</dbReference>
<proteinExistence type="predicted"/>
<feature type="region of interest" description="Disordered" evidence="1">
    <location>
        <begin position="82"/>
        <end position="120"/>
    </location>
</feature>
<dbReference type="Proteomes" id="UP000020467">
    <property type="component" value="Unassembled WGS sequence"/>
</dbReference>
<evidence type="ECO:0000256" key="1">
    <source>
        <dbReference type="SAM" id="MobiDB-lite"/>
    </source>
</evidence>
<sequence>MLKHVRIKPPAGGTAISRGLNSCSTPDTAPFAAHHLPTIPHDDLPTLPDPSTGVPLSGKPQQGEPTLHADGRPTSTECQAWLQNFSPPGRGSLPLEDSRVQGSSLRLERTPPSPGRSSHSMRIFCGLKQVSAVLKHAQQVMPEGCSHRPLHKTGSVVDGCNACRWSTKFTVLAIAHGVRLGAMSASVSASRARRWAGAFWRLPTRAETTFFTRDPALALATLASGQTPPSFLSTTIRRVNLNPTLWLWLTAWAMAVHRAPDQAPDVVCNISYLTLPNGNLALHISRARPSRLSRQQAADKIDMFHPLLSSSWVSLRGVEPAESMRVNAGQRPADDCRLAQMSAIPHLQNLARHR</sequence>
<dbReference type="HOGENOM" id="CLU_783050_0_0_1"/>
<dbReference type="OrthoDB" id="10684638at2759"/>
<protein>
    <submittedName>
        <fullName evidence="2">Uncharacterized protein</fullName>
    </submittedName>
</protein>
<reference evidence="2 3" key="1">
    <citation type="submission" date="2014-02" db="EMBL/GenBank/DDBJ databases">
        <title>The genome sequence of Colletotrichum fioriniae PJ7.</title>
        <authorList>
            <person name="Baroncelli R."/>
            <person name="Thon M.R."/>
        </authorList>
    </citation>
    <scope>NUCLEOTIDE SEQUENCE [LARGE SCALE GENOMIC DNA]</scope>
    <source>
        <strain evidence="2 3">PJ7</strain>
    </source>
</reference>
<organism evidence="2 3">
    <name type="scientific">Colletotrichum fioriniae PJ7</name>
    <dbReference type="NCBI Taxonomy" id="1445577"/>
    <lineage>
        <taxon>Eukaryota</taxon>
        <taxon>Fungi</taxon>
        <taxon>Dikarya</taxon>
        <taxon>Ascomycota</taxon>
        <taxon>Pezizomycotina</taxon>
        <taxon>Sordariomycetes</taxon>
        <taxon>Hypocreomycetidae</taxon>
        <taxon>Glomerellales</taxon>
        <taxon>Glomerellaceae</taxon>
        <taxon>Colletotrichum</taxon>
        <taxon>Colletotrichum acutatum species complex</taxon>
    </lineage>
</organism>
<keyword evidence="3" id="KW-1185">Reference proteome</keyword>
<name>A0A010RMQ7_9PEZI</name>